<organism evidence="2 3">
    <name type="scientific">Microvirga alba</name>
    <dbReference type="NCBI Taxonomy" id="2791025"/>
    <lineage>
        <taxon>Bacteria</taxon>
        <taxon>Pseudomonadati</taxon>
        <taxon>Pseudomonadota</taxon>
        <taxon>Alphaproteobacteria</taxon>
        <taxon>Hyphomicrobiales</taxon>
        <taxon>Methylobacteriaceae</taxon>
        <taxon>Microvirga</taxon>
    </lineage>
</organism>
<dbReference type="AlphaFoldDB" id="A0A931BL58"/>
<dbReference type="InterPro" id="IPR036108">
    <property type="entry name" value="4pyrrol_syn_uPrphyn_synt_sf"/>
</dbReference>
<accession>A0A931BL58</accession>
<dbReference type="Gene3D" id="3.40.50.10090">
    <property type="match status" value="2"/>
</dbReference>
<dbReference type="InterPro" id="IPR003754">
    <property type="entry name" value="4pyrrol_synth_uPrphyn_synth"/>
</dbReference>
<proteinExistence type="predicted"/>
<evidence type="ECO:0000259" key="1">
    <source>
        <dbReference type="Pfam" id="PF02602"/>
    </source>
</evidence>
<dbReference type="Proteomes" id="UP000599312">
    <property type="component" value="Unassembled WGS sequence"/>
</dbReference>
<dbReference type="CDD" id="cd06578">
    <property type="entry name" value="HemD"/>
    <property type="match status" value="1"/>
</dbReference>
<comment type="caution">
    <text evidence="2">The sequence shown here is derived from an EMBL/GenBank/DDBJ whole genome shotgun (WGS) entry which is preliminary data.</text>
</comment>
<evidence type="ECO:0000313" key="3">
    <source>
        <dbReference type="Proteomes" id="UP000599312"/>
    </source>
</evidence>
<dbReference type="SUPFAM" id="SSF69618">
    <property type="entry name" value="HemD-like"/>
    <property type="match status" value="1"/>
</dbReference>
<protein>
    <submittedName>
        <fullName evidence="2">Uroporphyrinogen-III synthase</fullName>
    </submittedName>
</protein>
<dbReference type="RefSeq" id="WP_196270916.1">
    <property type="nucleotide sequence ID" value="NZ_JADQDO010000002.1"/>
</dbReference>
<keyword evidence="3" id="KW-1185">Reference proteome</keyword>
<evidence type="ECO:0000313" key="2">
    <source>
        <dbReference type="EMBL" id="MBF9232931.1"/>
    </source>
</evidence>
<dbReference type="GO" id="GO:0033014">
    <property type="term" value="P:tetrapyrrole biosynthetic process"/>
    <property type="evidence" value="ECO:0007669"/>
    <property type="project" value="InterPro"/>
</dbReference>
<gene>
    <name evidence="2" type="ORF">I2H38_06020</name>
</gene>
<reference evidence="2" key="1">
    <citation type="submission" date="2020-11" db="EMBL/GenBank/DDBJ databases">
        <authorList>
            <person name="Kim M.K."/>
        </authorList>
    </citation>
    <scope>NUCLEOTIDE SEQUENCE</scope>
    <source>
        <strain evidence="2">BT350</strain>
    </source>
</reference>
<dbReference type="EMBL" id="JADQDO010000002">
    <property type="protein sequence ID" value="MBF9232931.1"/>
    <property type="molecule type" value="Genomic_DNA"/>
</dbReference>
<sequence>MMRILVTRSQDDAERTSQRLVARGHEALVAPTTRIVPTGEPLPRDSWDALIVTSAHAIDALALVEDKRIPVFAVGPHTASAVREAGFSSIVVADGDAKSLSALIRGTLSHGLRLLHVTARHHKAEPAASLRAAGFFVVQWEAYEAQAIEALPLAAREALSAGQIGAALHYSRRSVDIFLRLAEQAGLTSTLRSFPHLCLSADVAGPFEGLGMTTLCASQPDEDSILALLDRRS</sequence>
<name>A0A931BL58_9HYPH</name>
<dbReference type="GO" id="GO:0004852">
    <property type="term" value="F:uroporphyrinogen-III synthase activity"/>
    <property type="evidence" value="ECO:0007669"/>
    <property type="project" value="InterPro"/>
</dbReference>
<feature type="domain" description="Tetrapyrrole biosynthesis uroporphyrinogen III synthase" evidence="1">
    <location>
        <begin position="15"/>
        <end position="226"/>
    </location>
</feature>
<dbReference type="Pfam" id="PF02602">
    <property type="entry name" value="HEM4"/>
    <property type="match status" value="1"/>
</dbReference>